<keyword evidence="4 11" id="KW-0812">Transmembrane</keyword>
<dbReference type="SMART" id="SM00283">
    <property type="entry name" value="MA"/>
    <property type="match status" value="1"/>
</dbReference>
<evidence type="ECO:0000256" key="2">
    <source>
        <dbReference type="ARBA" id="ARBA00022475"/>
    </source>
</evidence>
<feature type="domain" description="HAMP" evidence="13">
    <location>
        <begin position="624"/>
        <end position="676"/>
    </location>
</feature>
<keyword evidence="7 9" id="KW-0807">Transducer</keyword>
<keyword evidence="2" id="KW-1003">Cell membrane</keyword>
<dbReference type="FunFam" id="3.30.450.20:FF:000075">
    <property type="entry name" value="Methyl-accepting chemotaxis protein"/>
    <property type="match status" value="1"/>
</dbReference>
<keyword evidence="6 11" id="KW-0472">Membrane</keyword>
<protein>
    <submittedName>
        <fullName evidence="14">Chemotaxis protein</fullName>
    </submittedName>
</protein>
<comment type="similarity">
    <text evidence="8">Belongs to the methyl-accepting chemotaxis (MCP) protein family.</text>
</comment>
<evidence type="ECO:0000256" key="9">
    <source>
        <dbReference type="PROSITE-ProRule" id="PRU00284"/>
    </source>
</evidence>
<dbReference type="GO" id="GO:0005886">
    <property type="term" value="C:plasma membrane"/>
    <property type="evidence" value="ECO:0007669"/>
    <property type="project" value="UniProtKB-SubCell"/>
</dbReference>
<evidence type="ECO:0000256" key="10">
    <source>
        <dbReference type="SAM" id="MobiDB-lite"/>
    </source>
</evidence>
<comment type="caution">
    <text evidence="14">The sequence shown here is derived from an EMBL/GenBank/DDBJ whole genome shotgun (WGS) entry which is preliminary data.</text>
</comment>
<dbReference type="SMART" id="SM00304">
    <property type="entry name" value="HAMP"/>
    <property type="match status" value="2"/>
</dbReference>
<feature type="domain" description="Methyl-accepting transducer" evidence="12">
    <location>
        <begin position="681"/>
        <end position="910"/>
    </location>
</feature>
<organism evidence="14 15">
    <name type="scientific">Enterovibrio norvegicus</name>
    <dbReference type="NCBI Taxonomy" id="188144"/>
    <lineage>
        <taxon>Bacteria</taxon>
        <taxon>Pseudomonadati</taxon>
        <taxon>Pseudomonadota</taxon>
        <taxon>Gammaproteobacteria</taxon>
        <taxon>Vibrionales</taxon>
        <taxon>Vibrionaceae</taxon>
        <taxon>Enterovibrio</taxon>
    </lineage>
</organism>
<reference evidence="15" key="1">
    <citation type="submission" date="2016-07" db="EMBL/GenBank/DDBJ databases">
        <title>Nontailed viruses are major unrecognized killers of bacteria in the ocean.</title>
        <authorList>
            <person name="Kauffman K."/>
            <person name="Hussain F."/>
            <person name="Yang J."/>
            <person name="Arevalo P."/>
            <person name="Brown J."/>
            <person name="Cutler M."/>
            <person name="Kelly L."/>
            <person name="Polz M.F."/>
        </authorList>
    </citation>
    <scope>NUCLEOTIDE SEQUENCE [LARGE SCALE GENOMIC DNA]</scope>
    <source>
        <strain evidence="15">10N.261.45.A10</strain>
    </source>
</reference>
<feature type="region of interest" description="Disordered" evidence="10">
    <location>
        <begin position="685"/>
        <end position="709"/>
    </location>
</feature>
<dbReference type="AlphaFoldDB" id="A0A2N7LB68"/>
<dbReference type="Pfam" id="PF02743">
    <property type="entry name" value="dCache_1"/>
    <property type="match status" value="1"/>
</dbReference>
<dbReference type="PROSITE" id="PS50111">
    <property type="entry name" value="CHEMOTAXIS_TRANSDUC_2"/>
    <property type="match status" value="1"/>
</dbReference>
<dbReference type="InterPro" id="IPR003660">
    <property type="entry name" value="HAMP_dom"/>
</dbReference>
<dbReference type="PROSITE" id="PS50885">
    <property type="entry name" value="HAMP"/>
    <property type="match status" value="3"/>
</dbReference>
<feature type="compositionally biased region" description="Low complexity" evidence="10">
    <location>
        <begin position="685"/>
        <end position="696"/>
    </location>
</feature>
<dbReference type="RefSeq" id="WP_102390862.1">
    <property type="nucleotide sequence ID" value="NZ_MDAL01000018.1"/>
</dbReference>
<dbReference type="CDD" id="cd06225">
    <property type="entry name" value="HAMP"/>
    <property type="match status" value="1"/>
</dbReference>
<evidence type="ECO:0000313" key="14">
    <source>
        <dbReference type="EMBL" id="PMN92382.1"/>
    </source>
</evidence>
<feature type="domain" description="HAMP" evidence="13">
    <location>
        <begin position="403"/>
        <end position="447"/>
    </location>
</feature>
<feature type="region of interest" description="Disordered" evidence="10">
    <location>
        <begin position="936"/>
        <end position="965"/>
    </location>
</feature>
<evidence type="ECO:0000256" key="8">
    <source>
        <dbReference type="ARBA" id="ARBA00029447"/>
    </source>
</evidence>
<dbReference type="Gene3D" id="1.10.287.950">
    <property type="entry name" value="Methyl-accepting chemotaxis protein"/>
    <property type="match status" value="1"/>
</dbReference>
<dbReference type="InterPro" id="IPR051310">
    <property type="entry name" value="MCP_chemotaxis"/>
</dbReference>
<evidence type="ECO:0000259" key="12">
    <source>
        <dbReference type="PROSITE" id="PS50111"/>
    </source>
</evidence>
<sequence>MFGKLRTKLLLIFLFIGGVPIMVVGYAALTKSSEAMQSQAFAQLVSMREVKKTQIESFIERAYDDIQILAGSEDTKQIQKLLQFYAVDEEISDNDPFITDTYEYDEIWSSQGSTLSDYVKVYGYSDVFIIQADSGHVVFSANRNRDLGANLNTGELKDSPLASLFQKVLASKETHVQDYQRYAPQNDAPAAFIGRPIVDLSGNTLAVAVLQLSVDEINRIMLQRTGMGESGETYLVGPDYLMRSDSYLAESTHSVMSSFANPESGNIKTVATRNALGGLSAYEVVSDYRNIPVLSAYTSISFGDTSWALVAEIDESEAFGTIIALKWLLGFILLGGVVIITVIATVFTRSVTRPIIELTKNLETVAVSGDFSARVEVKSRDEIGQSADAFNSFMQSTQQALSEINKVMEGLAKGDFSNRIEADFQGDLLSIKEATNTSLANVEHSENLRAEMEQTAKIRAEENVRVRQALDNVSTNTMIADKDYNIIYLNRTAHELMESAKADFATLVPRFNPDKILGQNIDFFHKNPAHQRNMLDQLDGTHHIELPVGTRTMAIAANAIIDDDGQRIGTVIEWTDRTAEVAIEREIDGMVDAASRGDFTKQLSLQDKQGFFLNLAQGLNNLTSNTDTALADMQRILGSVASGNLTERIEKSYTGRFGQLKIDTNSTIEKLTQVISNIRQASSTISSSSNEIASGNRDLSQRTEDQATSLQETAASMENMTETVKQSADNAMLANKLSEEARVKAREGGNVVMRTITAMDQISGASNKISDIIGVIDEIAFQTNLLALNAAVEAARAGEQGRGFAVVAGEVRNLAQRSAEAAKQIKELIRDTNKKVEDGAELVIESGDTLQEIVNMVEEVGIKMAEISEAAQDQSSGIEQVNIAIARMDTMTQQNAALVEQAATAGESMLSQAQDMNVMMEFFTVTQIDEEIKTPIFKKKTKPQRKPVTRTRPSVEDDDVEWDEF</sequence>
<keyword evidence="5 11" id="KW-1133">Transmembrane helix</keyword>
<dbReference type="GO" id="GO:0007165">
    <property type="term" value="P:signal transduction"/>
    <property type="evidence" value="ECO:0007669"/>
    <property type="project" value="UniProtKB-KW"/>
</dbReference>
<name>A0A2N7LB68_9GAMM</name>
<feature type="compositionally biased region" description="Basic residues" evidence="10">
    <location>
        <begin position="936"/>
        <end position="949"/>
    </location>
</feature>
<evidence type="ECO:0000256" key="1">
    <source>
        <dbReference type="ARBA" id="ARBA00004651"/>
    </source>
</evidence>
<evidence type="ECO:0000259" key="13">
    <source>
        <dbReference type="PROSITE" id="PS50885"/>
    </source>
</evidence>
<dbReference type="SUPFAM" id="SSF55785">
    <property type="entry name" value="PYP-like sensor domain (PAS domain)"/>
    <property type="match status" value="1"/>
</dbReference>
<dbReference type="PANTHER" id="PTHR43531">
    <property type="entry name" value="PROTEIN ICFG"/>
    <property type="match status" value="1"/>
</dbReference>
<dbReference type="Gene3D" id="3.30.450.20">
    <property type="entry name" value="PAS domain"/>
    <property type="match status" value="2"/>
</dbReference>
<dbReference type="Pfam" id="PF13188">
    <property type="entry name" value="PAS_8"/>
    <property type="match status" value="1"/>
</dbReference>
<dbReference type="Pfam" id="PF18947">
    <property type="entry name" value="HAMP_2"/>
    <property type="match status" value="1"/>
</dbReference>
<dbReference type="InterPro" id="IPR035965">
    <property type="entry name" value="PAS-like_dom_sf"/>
</dbReference>
<dbReference type="CDD" id="cd11386">
    <property type="entry name" value="MCP_signal"/>
    <property type="match status" value="1"/>
</dbReference>
<dbReference type="SUPFAM" id="SSF58104">
    <property type="entry name" value="Methyl-accepting chemotaxis protein (MCP) signaling domain"/>
    <property type="match status" value="1"/>
</dbReference>
<gene>
    <name evidence="14" type="ORF">BCT23_15465</name>
</gene>
<evidence type="ECO:0000256" key="11">
    <source>
        <dbReference type="SAM" id="Phobius"/>
    </source>
</evidence>
<evidence type="ECO:0000256" key="3">
    <source>
        <dbReference type="ARBA" id="ARBA00022481"/>
    </source>
</evidence>
<dbReference type="Pfam" id="PF00015">
    <property type="entry name" value="MCPsignal"/>
    <property type="match status" value="1"/>
</dbReference>
<comment type="subcellular location">
    <subcellularLocation>
        <location evidence="1">Cell membrane</location>
        <topology evidence="1">Multi-pass membrane protein</topology>
    </subcellularLocation>
</comment>
<dbReference type="EMBL" id="MDAL01000018">
    <property type="protein sequence ID" value="PMN92382.1"/>
    <property type="molecule type" value="Genomic_DNA"/>
</dbReference>
<feature type="compositionally biased region" description="Acidic residues" evidence="10">
    <location>
        <begin position="956"/>
        <end position="965"/>
    </location>
</feature>
<dbReference type="InterPro" id="IPR004089">
    <property type="entry name" value="MCPsignal_dom"/>
</dbReference>
<keyword evidence="3" id="KW-0488">Methylation</keyword>
<feature type="transmembrane region" description="Helical" evidence="11">
    <location>
        <begin position="327"/>
        <end position="347"/>
    </location>
</feature>
<dbReference type="FunFam" id="1.10.287.950:FF:000001">
    <property type="entry name" value="Methyl-accepting chemotaxis sensory transducer"/>
    <property type="match status" value="1"/>
</dbReference>
<dbReference type="Proteomes" id="UP000235387">
    <property type="component" value="Unassembled WGS sequence"/>
</dbReference>
<dbReference type="Pfam" id="PF00672">
    <property type="entry name" value="HAMP"/>
    <property type="match status" value="1"/>
</dbReference>
<dbReference type="PANTHER" id="PTHR43531:SF14">
    <property type="entry name" value="METHYL-ACCEPTING CHEMOTAXIS PROTEIN I-RELATED"/>
    <property type="match status" value="1"/>
</dbReference>
<dbReference type="GO" id="GO:0006935">
    <property type="term" value="P:chemotaxis"/>
    <property type="evidence" value="ECO:0007669"/>
    <property type="project" value="TreeGrafter"/>
</dbReference>
<dbReference type="InterPro" id="IPR000014">
    <property type="entry name" value="PAS"/>
</dbReference>
<dbReference type="GO" id="GO:0004888">
    <property type="term" value="F:transmembrane signaling receptor activity"/>
    <property type="evidence" value="ECO:0007669"/>
    <property type="project" value="TreeGrafter"/>
</dbReference>
<evidence type="ECO:0000256" key="5">
    <source>
        <dbReference type="ARBA" id="ARBA00022989"/>
    </source>
</evidence>
<proteinExistence type="inferred from homology"/>
<dbReference type="Gene3D" id="1.10.8.500">
    <property type="entry name" value="HAMP domain in histidine kinase"/>
    <property type="match status" value="1"/>
</dbReference>
<accession>A0A2N7LB68</accession>
<evidence type="ECO:0000256" key="4">
    <source>
        <dbReference type="ARBA" id="ARBA00022692"/>
    </source>
</evidence>
<dbReference type="InterPro" id="IPR033479">
    <property type="entry name" value="dCache_1"/>
</dbReference>
<evidence type="ECO:0000256" key="6">
    <source>
        <dbReference type="ARBA" id="ARBA00023136"/>
    </source>
</evidence>
<feature type="domain" description="HAMP" evidence="13">
    <location>
        <begin position="349"/>
        <end position="402"/>
    </location>
</feature>
<evidence type="ECO:0000256" key="7">
    <source>
        <dbReference type="ARBA" id="ARBA00023224"/>
    </source>
</evidence>
<dbReference type="SUPFAM" id="SSF158472">
    <property type="entry name" value="HAMP domain-like"/>
    <property type="match status" value="1"/>
</dbReference>
<evidence type="ECO:0000313" key="15">
    <source>
        <dbReference type="Proteomes" id="UP000235387"/>
    </source>
</evidence>